<dbReference type="InterPro" id="IPR000182">
    <property type="entry name" value="GNAT_dom"/>
</dbReference>
<proteinExistence type="predicted"/>
<dbReference type="Gene3D" id="3.40.630.30">
    <property type="match status" value="1"/>
</dbReference>
<feature type="domain" description="N-acetyltransferase" evidence="1">
    <location>
        <begin position="1"/>
        <end position="52"/>
    </location>
</feature>
<dbReference type="AlphaFoldDB" id="A0A2M7B8K8"/>
<comment type="caution">
    <text evidence="2">The sequence shown here is derived from an EMBL/GenBank/DDBJ whole genome shotgun (WGS) entry which is preliminary data.</text>
</comment>
<accession>A0A2M7B8K8</accession>
<dbReference type="PANTHER" id="PTHR43415:SF3">
    <property type="entry name" value="GNAT-FAMILY ACETYLTRANSFERASE"/>
    <property type="match status" value="1"/>
</dbReference>
<gene>
    <name evidence="2" type="ORF">COS58_02415</name>
</gene>
<dbReference type="Proteomes" id="UP000228561">
    <property type="component" value="Unassembled WGS sequence"/>
</dbReference>
<organism evidence="2 3">
    <name type="scientific">Candidatus Tagabacteria bacterium CG03_land_8_20_14_0_80_41_22</name>
    <dbReference type="NCBI Taxonomy" id="1975020"/>
    <lineage>
        <taxon>Bacteria</taxon>
        <taxon>Candidatus Tagaibacteriota</taxon>
    </lineage>
</organism>
<reference evidence="3" key="1">
    <citation type="submission" date="2017-09" db="EMBL/GenBank/DDBJ databases">
        <title>Depth-based differentiation of microbial function through sediment-hosted aquifers and enrichment of novel symbionts in the deep terrestrial subsurface.</title>
        <authorList>
            <person name="Probst A.J."/>
            <person name="Ladd B."/>
            <person name="Jarett J.K."/>
            <person name="Geller-Mcgrath D.E."/>
            <person name="Sieber C.M.K."/>
            <person name="Emerson J.B."/>
            <person name="Anantharaman K."/>
            <person name="Thomas B.C."/>
            <person name="Malmstrom R."/>
            <person name="Stieglmeier M."/>
            <person name="Klingl A."/>
            <person name="Woyke T."/>
            <person name="Ryan C.M."/>
            <person name="Banfield J.F."/>
        </authorList>
    </citation>
    <scope>NUCLEOTIDE SEQUENCE [LARGE SCALE GENOMIC DNA]</scope>
</reference>
<protein>
    <recommendedName>
        <fullName evidence="1">N-acetyltransferase domain-containing protein</fullName>
    </recommendedName>
</protein>
<dbReference type="GO" id="GO:0016747">
    <property type="term" value="F:acyltransferase activity, transferring groups other than amino-acyl groups"/>
    <property type="evidence" value="ECO:0007669"/>
    <property type="project" value="InterPro"/>
</dbReference>
<evidence type="ECO:0000313" key="3">
    <source>
        <dbReference type="Proteomes" id="UP000228561"/>
    </source>
</evidence>
<evidence type="ECO:0000259" key="1">
    <source>
        <dbReference type="Pfam" id="PF13302"/>
    </source>
</evidence>
<dbReference type="Pfam" id="PF13302">
    <property type="entry name" value="Acetyltransf_3"/>
    <property type="match status" value="1"/>
</dbReference>
<dbReference type="SUPFAM" id="SSF55729">
    <property type="entry name" value="Acyl-CoA N-acyltransferases (Nat)"/>
    <property type="match status" value="1"/>
</dbReference>
<name>A0A2M7B8K8_9BACT</name>
<dbReference type="PANTHER" id="PTHR43415">
    <property type="entry name" value="SPERMIDINE N(1)-ACETYLTRANSFERASE"/>
    <property type="match status" value="1"/>
</dbReference>
<dbReference type="EMBL" id="PEVG01000029">
    <property type="protein sequence ID" value="PIU99455.1"/>
    <property type="molecule type" value="Genomic_DNA"/>
</dbReference>
<sequence length="92" mass="10971">MIGDKDYWSRGFGFDAEMTLLNYTFNTLNLRKVIHSAFLFNPRSVGCAKKCGGIKEGLSRRHIFRNGEYRDMIHFAIFKTRWQKVWQEYNKN</sequence>
<evidence type="ECO:0000313" key="2">
    <source>
        <dbReference type="EMBL" id="PIU99455.1"/>
    </source>
</evidence>
<dbReference type="InterPro" id="IPR016181">
    <property type="entry name" value="Acyl_CoA_acyltransferase"/>
</dbReference>